<dbReference type="InterPro" id="IPR034288">
    <property type="entry name" value="CuRO_1_LCC"/>
</dbReference>
<evidence type="ECO:0000259" key="2">
    <source>
        <dbReference type="Pfam" id="PF07732"/>
    </source>
</evidence>
<evidence type="ECO:0000313" key="4">
    <source>
        <dbReference type="Proteomes" id="UP000243459"/>
    </source>
</evidence>
<dbReference type="InterPro" id="IPR011707">
    <property type="entry name" value="Cu-oxidase-like_N"/>
</dbReference>
<evidence type="ECO:0000256" key="1">
    <source>
        <dbReference type="ARBA" id="ARBA00010609"/>
    </source>
</evidence>
<dbReference type="Pfam" id="PF07732">
    <property type="entry name" value="Cu-oxidase_3"/>
    <property type="match status" value="1"/>
</dbReference>
<dbReference type="EMBL" id="CM007387">
    <property type="protein sequence ID" value="ONK63651.1"/>
    <property type="molecule type" value="Genomic_DNA"/>
</dbReference>
<comment type="similarity">
    <text evidence="1">Belongs to the multicopper oxidase family.</text>
</comment>
<organism evidence="3 4">
    <name type="scientific">Asparagus officinalis</name>
    <name type="common">Garden asparagus</name>
    <dbReference type="NCBI Taxonomy" id="4686"/>
    <lineage>
        <taxon>Eukaryota</taxon>
        <taxon>Viridiplantae</taxon>
        <taxon>Streptophyta</taxon>
        <taxon>Embryophyta</taxon>
        <taxon>Tracheophyta</taxon>
        <taxon>Spermatophyta</taxon>
        <taxon>Magnoliopsida</taxon>
        <taxon>Liliopsida</taxon>
        <taxon>Asparagales</taxon>
        <taxon>Asparagaceae</taxon>
        <taxon>Asparagoideae</taxon>
        <taxon>Asparagus</taxon>
    </lineage>
</organism>
<sequence>MDSKLAASLQFLSREVGNMTIRRLCEDSVITAANGRLPGPVIRAHEGDTIVVHVINESPYNMTIHWHGVFQTLSAWADGPSYITQCPIIPGQSYTYKFTVAGQEGTLWWHAHVSALRATVYGALIIKPRAGAEAYPFPKPYEEVPIILDTYKLKVAAGKTYARLRIINAAARSAAASSRSPATSS</sequence>
<dbReference type="OMA" id="HILWLRT"/>
<dbReference type="PANTHER" id="PTHR11709:SF9">
    <property type="entry name" value="LACCASE-7"/>
    <property type="match status" value="1"/>
</dbReference>
<dbReference type="CDD" id="cd13849">
    <property type="entry name" value="CuRO_1_LCC_plant"/>
    <property type="match status" value="1"/>
</dbReference>
<dbReference type="Gene3D" id="2.60.40.420">
    <property type="entry name" value="Cupredoxins - blue copper proteins"/>
    <property type="match status" value="1"/>
</dbReference>
<dbReference type="Proteomes" id="UP000243459">
    <property type="component" value="Chromosome 7"/>
</dbReference>
<dbReference type="AlphaFoldDB" id="A0A5P1EG30"/>
<keyword evidence="4" id="KW-1185">Reference proteome</keyword>
<name>A0A5P1EG30_ASPOF</name>
<dbReference type="GO" id="GO:0016491">
    <property type="term" value="F:oxidoreductase activity"/>
    <property type="evidence" value="ECO:0007669"/>
    <property type="project" value="TreeGrafter"/>
</dbReference>
<dbReference type="Gramene" id="ONK63651">
    <property type="protein sequence ID" value="ONK63651"/>
    <property type="gene ID" value="A4U43_C07F17470"/>
</dbReference>
<proteinExistence type="inferred from homology"/>
<gene>
    <name evidence="3" type="ORF">A4U43_C07F17470</name>
</gene>
<protein>
    <recommendedName>
        <fullName evidence="2">Plastocyanin-like domain-containing protein</fullName>
    </recommendedName>
</protein>
<accession>A0A5P1EG30</accession>
<dbReference type="SUPFAM" id="SSF49503">
    <property type="entry name" value="Cupredoxins"/>
    <property type="match status" value="1"/>
</dbReference>
<dbReference type="InterPro" id="IPR008972">
    <property type="entry name" value="Cupredoxin"/>
</dbReference>
<evidence type="ECO:0000313" key="3">
    <source>
        <dbReference type="EMBL" id="ONK63651.1"/>
    </source>
</evidence>
<reference evidence="4" key="1">
    <citation type="journal article" date="2017" name="Nat. Commun.">
        <title>The asparagus genome sheds light on the origin and evolution of a young Y chromosome.</title>
        <authorList>
            <person name="Harkess A."/>
            <person name="Zhou J."/>
            <person name="Xu C."/>
            <person name="Bowers J.E."/>
            <person name="Van der Hulst R."/>
            <person name="Ayyampalayam S."/>
            <person name="Mercati F."/>
            <person name="Riccardi P."/>
            <person name="McKain M.R."/>
            <person name="Kakrana A."/>
            <person name="Tang H."/>
            <person name="Ray J."/>
            <person name="Groenendijk J."/>
            <person name="Arikit S."/>
            <person name="Mathioni S.M."/>
            <person name="Nakano M."/>
            <person name="Shan H."/>
            <person name="Telgmann-Rauber A."/>
            <person name="Kanno A."/>
            <person name="Yue Z."/>
            <person name="Chen H."/>
            <person name="Li W."/>
            <person name="Chen Y."/>
            <person name="Xu X."/>
            <person name="Zhang Y."/>
            <person name="Luo S."/>
            <person name="Chen H."/>
            <person name="Gao J."/>
            <person name="Mao Z."/>
            <person name="Pires J.C."/>
            <person name="Luo M."/>
            <person name="Kudrna D."/>
            <person name="Wing R.A."/>
            <person name="Meyers B.C."/>
            <person name="Yi K."/>
            <person name="Kong H."/>
            <person name="Lavrijsen P."/>
            <person name="Sunseri F."/>
            <person name="Falavigna A."/>
            <person name="Ye Y."/>
            <person name="Leebens-Mack J.H."/>
            <person name="Chen G."/>
        </authorList>
    </citation>
    <scope>NUCLEOTIDE SEQUENCE [LARGE SCALE GENOMIC DNA]</scope>
    <source>
        <strain evidence="4">cv. DH0086</strain>
    </source>
</reference>
<dbReference type="InterPro" id="IPR045087">
    <property type="entry name" value="Cu-oxidase_fam"/>
</dbReference>
<feature type="domain" description="Plastocyanin-like" evidence="2">
    <location>
        <begin position="16"/>
        <end position="130"/>
    </location>
</feature>
<dbReference type="PANTHER" id="PTHR11709">
    <property type="entry name" value="MULTI-COPPER OXIDASE"/>
    <property type="match status" value="1"/>
</dbReference>
<dbReference type="GO" id="GO:0005507">
    <property type="term" value="F:copper ion binding"/>
    <property type="evidence" value="ECO:0007669"/>
    <property type="project" value="InterPro"/>
</dbReference>